<evidence type="ECO:0000313" key="3">
    <source>
        <dbReference type="EMBL" id="GAD94021.1"/>
    </source>
</evidence>
<dbReference type="Proteomes" id="UP000018001">
    <property type="component" value="Unassembled WGS sequence"/>
</dbReference>
<dbReference type="InterPro" id="IPR029033">
    <property type="entry name" value="His_PPase_superfam"/>
</dbReference>
<evidence type="ECO:0008006" key="5">
    <source>
        <dbReference type="Google" id="ProtNLM"/>
    </source>
</evidence>
<dbReference type="FunCoup" id="V5FWA4">
    <property type="interactions" value="30"/>
</dbReference>
<feature type="active site" description="Tele-phosphohistidine intermediate" evidence="1">
    <location>
        <position position="10"/>
    </location>
</feature>
<feature type="active site" description="Proton donor/acceptor" evidence="1">
    <location>
        <position position="100"/>
    </location>
</feature>
<keyword evidence="4" id="KW-1185">Reference proteome</keyword>
<organism evidence="3 4">
    <name type="scientific">Byssochlamys spectabilis (strain No. 5 / NBRC 109023)</name>
    <name type="common">Paecilomyces variotii</name>
    <dbReference type="NCBI Taxonomy" id="1356009"/>
    <lineage>
        <taxon>Eukaryota</taxon>
        <taxon>Fungi</taxon>
        <taxon>Dikarya</taxon>
        <taxon>Ascomycota</taxon>
        <taxon>Pezizomycotina</taxon>
        <taxon>Eurotiomycetes</taxon>
        <taxon>Eurotiomycetidae</taxon>
        <taxon>Eurotiales</taxon>
        <taxon>Thermoascaceae</taxon>
        <taxon>Paecilomyces</taxon>
    </lineage>
</organism>
<feature type="binding site" evidence="2">
    <location>
        <position position="66"/>
    </location>
    <ligand>
        <name>substrate</name>
    </ligand>
</feature>
<sequence>MASRVFLIRHGETEWSRDQRHTGATDVPLIESGKEEVKATANTLVGQDKLIQPKHISRVYCSPRVRARQTLDLLGLGIDSENISSITPHPSLCITEKLREWDYGDYEGLDIAEVRKLRSLRGLDKYRPWNIWRDGCEGGESPSDVSSRLDELIEEIKRYTSGPGQTGGKERAPDIVCIAHGHILSALALRWAEQPLSHGMRLLVQTAGVGILCFEHDELNEPAVMLGASSRH</sequence>
<dbReference type="InParanoid" id="V5FWA4"/>
<dbReference type="HOGENOM" id="CLU_033323_13_0_1"/>
<reference evidence="4" key="1">
    <citation type="journal article" date="2014" name="Genome Announc.">
        <title>Draft genome sequence of the formaldehyde-resistant fungus Byssochlamys spectabilis No. 5 (anamorph Paecilomyces variotii No. 5) (NBRC109023).</title>
        <authorList>
            <person name="Oka T."/>
            <person name="Ekino K."/>
            <person name="Fukuda K."/>
            <person name="Nomura Y."/>
        </authorList>
    </citation>
    <scope>NUCLEOTIDE SEQUENCE [LARGE SCALE GENOMIC DNA]</scope>
    <source>
        <strain evidence="4">No. 5 / NBRC 109023</strain>
    </source>
</reference>
<feature type="binding site" evidence="2">
    <location>
        <begin position="100"/>
        <end position="103"/>
    </location>
    <ligand>
        <name>substrate</name>
    </ligand>
</feature>
<protein>
    <recommendedName>
        <fullName evidence="5">Phosphoglycerate mutase family protein</fullName>
    </recommendedName>
</protein>
<dbReference type="GO" id="GO:0046390">
    <property type="term" value="P:ribose phosphate biosynthetic process"/>
    <property type="evidence" value="ECO:0007669"/>
    <property type="project" value="TreeGrafter"/>
</dbReference>
<dbReference type="GO" id="GO:0050278">
    <property type="term" value="F:sedoheptulose-bisphosphatase activity"/>
    <property type="evidence" value="ECO:0007669"/>
    <property type="project" value="TreeGrafter"/>
</dbReference>
<feature type="binding site" evidence="2">
    <location>
        <begin position="22"/>
        <end position="23"/>
    </location>
    <ligand>
        <name>substrate</name>
    </ligand>
</feature>
<dbReference type="CDD" id="cd07067">
    <property type="entry name" value="HP_PGM_like"/>
    <property type="match status" value="1"/>
</dbReference>
<dbReference type="InterPro" id="IPR050275">
    <property type="entry name" value="PGM_Phosphatase"/>
</dbReference>
<dbReference type="OrthoDB" id="4818801at2759"/>
<dbReference type="PANTHER" id="PTHR48100:SF15">
    <property type="entry name" value="SEDOHEPTULOSE 1,7-BISPHOSPHATASE"/>
    <property type="match status" value="1"/>
</dbReference>
<dbReference type="EMBL" id="BAUL01000074">
    <property type="protein sequence ID" value="GAD94021.1"/>
    <property type="molecule type" value="Genomic_DNA"/>
</dbReference>
<comment type="caution">
    <text evidence="3">The sequence shown here is derived from an EMBL/GenBank/DDBJ whole genome shotgun (WGS) entry which is preliminary data.</text>
</comment>
<gene>
    <name evidence="3" type="ORF">PVAR5_2641</name>
</gene>
<proteinExistence type="predicted"/>
<evidence type="ECO:0000313" key="4">
    <source>
        <dbReference type="Proteomes" id="UP000018001"/>
    </source>
</evidence>
<dbReference type="SUPFAM" id="SSF53254">
    <property type="entry name" value="Phosphoglycerate mutase-like"/>
    <property type="match status" value="1"/>
</dbReference>
<evidence type="ECO:0000256" key="1">
    <source>
        <dbReference type="PIRSR" id="PIRSR613078-1"/>
    </source>
</evidence>
<accession>V5FWA4</accession>
<name>V5FWA4_BYSSN</name>
<dbReference type="SMART" id="SM00855">
    <property type="entry name" value="PGAM"/>
    <property type="match status" value="1"/>
</dbReference>
<dbReference type="eggNOG" id="KOG0235">
    <property type="taxonomic scope" value="Eukaryota"/>
</dbReference>
<dbReference type="AlphaFoldDB" id="V5FWA4"/>
<dbReference type="Gene3D" id="3.40.50.1240">
    <property type="entry name" value="Phosphoglycerate mutase-like"/>
    <property type="match status" value="1"/>
</dbReference>
<dbReference type="PANTHER" id="PTHR48100">
    <property type="entry name" value="BROAD-SPECIFICITY PHOSPHATASE YOR283W-RELATED"/>
    <property type="match status" value="1"/>
</dbReference>
<evidence type="ECO:0000256" key="2">
    <source>
        <dbReference type="PIRSR" id="PIRSR613078-2"/>
    </source>
</evidence>
<dbReference type="Pfam" id="PF00300">
    <property type="entry name" value="His_Phos_1"/>
    <property type="match status" value="1"/>
</dbReference>
<dbReference type="InterPro" id="IPR013078">
    <property type="entry name" value="His_Pase_superF_clade-1"/>
</dbReference>